<dbReference type="SUPFAM" id="SSF53623">
    <property type="entry name" value="MurD-like peptide ligases, catalytic domain"/>
    <property type="match status" value="1"/>
</dbReference>
<evidence type="ECO:0000313" key="6">
    <source>
        <dbReference type="EMBL" id="OGK55878.1"/>
    </source>
</evidence>
<reference evidence="6 7" key="1">
    <citation type="journal article" date="2016" name="Nat. Commun.">
        <title>Thousands of microbial genomes shed light on interconnected biogeochemical processes in an aquifer system.</title>
        <authorList>
            <person name="Anantharaman K."/>
            <person name="Brown C.T."/>
            <person name="Hug L.A."/>
            <person name="Sharon I."/>
            <person name="Castelle C.J."/>
            <person name="Probst A.J."/>
            <person name="Thomas B.C."/>
            <person name="Singh A."/>
            <person name="Wilkins M.J."/>
            <person name="Karaoz U."/>
            <person name="Brodie E.L."/>
            <person name="Williams K.H."/>
            <person name="Hubbard S.S."/>
            <person name="Banfield J.F."/>
        </authorList>
    </citation>
    <scope>NUCLEOTIDE SEQUENCE [LARGE SCALE GENOMIC DNA]</scope>
</reference>
<feature type="domain" description="Mur ligase central" evidence="5">
    <location>
        <begin position="33"/>
        <end position="246"/>
    </location>
</feature>
<evidence type="ECO:0000256" key="3">
    <source>
        <dbReference type="ARBA" id="ARBA00022840"/>
    </source>
</evidence>
<gene>
    <name evidence="6" type="ORF">A3J15_04020</name>
</gene>
<accession>A0A1F7JJU8</accession>
<organism evidence="6 7">
    <name type="scientific">Candidatus Roizmanbacteria bacterium RIFCSPLOWO2_02_FULL_38_10</name>
    <dbReference type="NCBI Taxonomy" id="1802074"/>
    <lineage>
        <taxon>Bacteria</taxon>
        <taxon>Candidatus Roizmaniibacteriota</taxon>
    </lineage>
</organism>
<evidence type="ECO:0000256" key="1">
    <source>
        <dbReference type="ARBA" id="ARBA00022598"/>
    </source>
</evidence>
<dbReference type="InterPro" id="IPR036615">
    <property type="entry name" value="Mur_ligase_C_dom_sf"/>
</dbReference>
<dbReference type="STRING" id="1802074.A3J15_04020"/>
<dbReference type="Gene3D" id="3.40.1190.10">
    <property type="entry name" value="Mur-like, catalytic domain"/>
    <property type="match status" value="1"/>
</dbReference>
<evidence type="ECO:0000256" key="2">
    <source>
        <dbReference type="ARBA" id="ARBA00022741"/>
    </source>
</evidence>
<protein>
    <recommendedName>
        <fullName evidence="8">Mur ligase central domain-containing protein</fullName>
    </recommendedName>
</protein>
<dbReference type="Proteomes" id="UP000176376">
    <property type="component" value="Unassembled WGS sequence"/>
</dbReference>
<evidence type="ECO:0000259" key="5">
    <source>
        <dbReference type="Pfam" id="PF08245"/>
    </source>
</evidence>
<dbReference type="PANTHER" id="PTHR43024:SF1">
    <property type="entry name" value="UDP-N-ACETYLMURAMOYL-TRIPEPTIDE--D-ALANYL-D-ALANINE LIGASE"/>
    <property type="match status" value="1"/>
</dbReference>
<dbReference type="AlphaFoldDB" id="A0A1F7JJU8"/>
<proteinExistence type="predicted"/>
<sequence>MVKGMFATLILNYLRFFARLTISYHRPKKIIGITGSLGKSSLRNLCDILLKEQFKVKTVFEGNSQTGVPLGILGLQVSDYSLLTWIKIVCLVPFRIFNLSNTDILILEMGIDSPKTPKNMSYLLSIIKPDIAIILNVHAVHAAQFETGISRKNGTVAGQVLNLIAKEKSKIMSENENCRLVIYNDANSYVKDTMQGVVKSKRPITLKRFGNTSHCDMRMKTYEINNFGTVMSFQDLRNAIIKIRINQFLLPKVYQEVFAAAILLAQSLGLKNSAIINRLEKNFYLPPGRAGILAGKSNAIIIDSTYNASPASVTAFIDLVTALNIDHDRTLIFIFGDMKELGSRGLVDHQQVADKINRVFDHVYLTGPLTKLYVLPNLLQVKEKKWFENSSLIGEYLANNLPENSLILAKGSQNGIFIEEALKPLLEVREDSSTLCRQTPYWLKVKHNLKK</sequence>
<comment type="caution">
    <text evidence="6">The sequence shown here is derived from an EMBL/GenBank/DDBJ whole genome shotgun (WGS) entry which is preliminary data.</text>
</comment>
<dbReference type="GO" id="GO:0016881">
    <property type="term" value="F:acid-amino acid ligase activity"/>
    <property type="evidence" value="ECO:0007669"/>
    <property type="project" value="InterPro"/>
</dbReference>
<keyword evidence="1" id="KW-0436">Ligase</keyword>
<dbReference type="InterPro" id="IPR004101">
    <property type="entry name" value="Mur_ligase_C"/>
</dbReference>
<dbReference type="SUPFAM" id="SSF53244">
    <property type="entry name" value="MurD-like peptide ligases, peptide-binding domain"/>
    <property type="match status" value="1"/>
</dbReference>
<keyword evidence="3" id="KW-0067">ATP-binding</keyword>
<evidence type="ECO:0000313" key="7">
    <source>
        <dbReference type="Proteomes" id="UP000176376"/>
    </source>
</evidence>
<keyword evidence="2" id="KW-0547">Nucleotide-binding</keyword>
<dbReference type="InterPro" id="IPR051046">
    <property type="entry name" value="MurCDEF_CellWall_CoF430Synth"/>
</dbReference>
<evidence type="ECO:0008006" key="8">
    <source>
        <dbReference type="Google" id="ProtNLM"/>
    </source>
</evidence>
<dbReference type="Gene3D" id="3.90.190.20">
    <property type="entry name" value="Mur ligase, C-terminal domain"/>
    <property type="match status" value="1"/>
</dbReference>
<evidence type="ECO:0000259" key="4">
    <source>
        <dbReference type="Pfam" id="PF02875"/>
    </source>
</evidence>
<feature type="domain" description="Mur ligase C-terminal" evidence="4">
    <location>
        <begin position="289"/>
        <end position="412"/>
    </location>
</feature>
<dbReference type="Pfam" id="PF08245">
    <property type="entry name" value="Mur_ligase_M"/>
    <property type="match status" value="1"/>
</dbReference>
<dbReference type="InterPro" id="IPR036565">
    <property type="entry name" value="Mur-like_cat_sf"/>
</dbReference>
<dbReference type="EMBL" id="MGAY01000051">
    <property type="protein sequence ID" value="OGK55878.1"/>
    <property type="molecule type" value="Genomic_DNA"/>
</dbReference>
<name>A0A1F7JJU8_9BACT</name>
<dbReference type="InterPro" id="IPR013221">
    <property type="entry name" value="Mur_ligase_cen"/>
</dbReference>
<dbReference type="Pfam" id="PF02875">
    <property type="entry name" value="Mur_ligase_C"/>
    <property type="match status" value="1"/>
</dbReference>
<dbReference type="PANTHER" id="PTHR43024">
    <property type="entry name" value="UDP-N-ACETYLMURAMOYL-TRIPEPTIDE--D-ALANYL-D-ALANINE LIGASE"/>
    <property type="match status" value="1"/>
</dbReference>
<dbReference type="GO" id="GO:0005524">
    <property type="term" value="F:ATP binding"/>
    <property type="evidence" value="ECO:0007669"/>
    <property type="project" value="UniProtKB-KW"/>
</dbReference>